<keyword evidence="5 7" id="KW-1133">Transmembrane helix</keyword>
<dbReference type="InterPro" id="IPR035906">
    <property type="entry name" value="MetI-like_sf"/>
</dbReference>
<dbReference type="RefSeq" id="WP_119777362.1">
    <property type="nucleotide sequence ID" value="NZ_QYUK01000011.1"/>
</dbReference>
<protein>
    <submittedName>
        <fullName evidence="9">ABC transporter permease</fullName>
    </submittedName>
</protein>
<evidence type="ECO:0000256" key="2">
    <source>
        <dbReference type="ARBA" id="ARBA00022448"/>
    </source>
</evidence>
<dbReference type="PROSITE" id="PS50928">
    <property type="entry name" value="ABC_TM1"/>
    <property type="match status" value="1"/>
</dbReference>
<dbReference type="GO" id="GO:0005886">
    <property type="term" value="C:plasma membrane"/>
    <property type="evidence" value="ECO:0007669"/>
    <property type="project" value="UniProtKB-SubCell"/>
</dbReference>
<evidence type="ECO:0000256" key="1">
    <source>
        <dbReference type="ARBA" id="ARBA00004651"/>
    </source>
</evidence>
<keyword evidence="3" id="KW-1003">Cell membrane</keyword>
<dbReference type="Proteomes" id="UP000284605">
    <property type="component" value="Unassembled WGS sequence"/>
</dbReference>
<dbReference type="EMBL" id="QYUK01000011">
    <property type="protein sequence ID" value="RJF86718.1"/>
    <property type="molecule type" value="Genomic_DNA"/>
</dbReference>
<name>A0A418W9P2_9PROT</name>
<feature type="transmembrane region" description="Helical" evidence="7">
    <location>
        <begin position="184"/>
        <end position="208"/>
    </location>
</feature>
<organism evidence="9 10">
    <name type="scientific">Oleomonas cavernae</name>
    <dbReference type="NCBI Taxonomy" id="2320859"/>
    <lineage>
        <taxon>Bacteria</taxon>
        <taxon>Pseudomonadati</taxon>
        <taxon>Pseudomonadota</taxon>
        <taxon>Alphaproteobacteria</taxon>
        <taxon>Acetobacterales</taxon>
        <taxon>Acetobacteraceae</taxon>
        <taxon>Oleomonas</taxon>
    </lineage>
</organism>
<dbReference type="PANTHER" id="PTHR30151">
    <property type="entry name" value="ALKANE SULFONATE ABC TRANSPORTER-RELATED, MEMBRANE SUBUNIT"/>
    <property type="match status" value="1"/>
</dbReference>
<feature type="domain" description="ABC transmembrane type-1" evidence="8">
    <location>
        <begin position="53"/>
        <end position="239"/>
    </location>
</feature>
<reference evidence="9 10" key="1">
    <citation type="submission" date="2018-09" db="EMBL/GenBank/DDBJ databases">
        <authorList>
            <person name="Zhu H."/>
        </authorList>
    </citation>
    <scope>NUCLEOTIDE SEQUENCE [LARGE SCALE GENOMIC DNA]</scope>
    <source>
        <strain evidence="9 10">K1W22B-8</strain>
    </source>
</reference>
<dbReference type="AlphaFoldDB" id="A0A418W9P2"/>
<gene>
    <name evidence="9" type="ORF">D3874_06530</name>
</gene>
<comment type="caution">
    <text evidence="9">The sequence shown here is derived from an EMBL/GenBank/DDBJ whole genome shotgun (WGS) entry which is preliminary data.</text>
</comment>
<dbReference type="GO" id="GO:0055085">
    <property type="term" value="P:transmembrane transport"/>
    <property type="evidence" value="ECO:0007669"/>
    <property type="project" value="InterPro"/>
</dbReference>
<dbReference type="InterPro" id="IPR000515">
    <property type="entry name" value="MetI-like"/>
</dbReference>
<evidence type="ECO:0000259" key="8">
    <source>
        <dbReference type="PROSITE" id="PS50928"/>
    </source>
</evidence>
<comment type="similarity">
    <text evidence="7">Belongs to the binding-protein-dependent transport system permease family.</text>
</comment>
<dbReference type="Pfam" id="PF00528">
    <property type="entry name" value="BPD_transp_1"/>
    <property type="match status" value="1"/>
</dbReference>
<dbReference type="OrthoDB" id="9786495at2"/>
<keyword evidence="4 7" id="KW-0812">Transmembrane</keyword>
<feature type="transmembrane region" description="Helical" evidence="7">
    <location>
        <begin position="220"/>
        <end position="239"/>
    </location>
</feature>
<evidence type="ECO:0000256" key="3">
    <source>
        <dbReference type="ARBA" id="ARBA00022475"/>
    </source>
</evidence>
<dbReference type="Gene3D" id="1.10.3720.10">
    <property type="entry name" value="MetI-like"/>
    <property type="match status" value="1"/>
</dbReference>
<evidence type="ECO:0000256" key="4">
    <source>
        <dbReference type="ARBA" id="ARBA00022692"/>
    </source>
</evidence>
<sequence>MTKLLAALAAFAVLIGLWQAIILLTDVPFFILPSPLAVAETLWRQRDLLLAHGATTLIEIAAGLLLGTLLGIATAVLLASTTRLRRLVLPLVIASQAIPVFAVAPLLVMWLGYGMASKIAMACVIIFFPVTVALADGIARLEPGLADLARVMTGGVQRPGGRWRLLRHLYGPAALPALGSGLRIAAAVAPIGAVVGEWVGSAGGLGWLMLHANARAKIDLMFAALIVLAALALLLYLGVDRLMRRATPWAQSSDPATLTDS</sequence>
<keyword evidence="10" id="KW-1185">Reference proteome</keyword>
<feature type="transmembrane region" description="Helical" evidence="7">
    <location>
        <begin position="57"/>
        <end position="79"/>
    </location>
</feature>
<evidence type="ECO:0000313" key="9">
    <source>
        <dbReference type="EMBL" id="RJF86718.1"/>
    </source>
</evidence>
<evidence type="ECO:0000256" key="6">
    <source>
        <dbReference type="ARBA" id="ARBA00023136"/>
    </source>
</evidence>
<comment type="subcellular location">
    <subcellularLocation>
        <location evidence="1 7">Cell membrane</location>
        <topology evidence="1 7">Multi-pass membrane protein</topology>
    </subcellularLocation>
</comment>
<feature type="transmembrane region" description="Helical" evidence="7">
    <location>
        <begin position="119"/>
        <end position="139"/>
    </location>
</feature>
<feature type="transmembrane region" description="Helical" evidence="7">
    <location>
        <begin position="91"/>
        <end position="113"/>
    </location>
</feature>
<keyword evidence="2 7" id="KW-0813">Transport</keyword>
<evidence type="ECO:0000256" key="7">
    <source>
        <dbReference type="RuleBase" id="RU363032"/>
    </source>
</evidence>
<proteinExistence type="inferred from homology"/>
<dbReference type="PANTHER" id="PTHR30151:SF20">
    <property type="entry name" value="ABC TRANSPORTER PERMEASE PROTEIN HI_0355-RELATED"/>
    <property type="match status" value="1"/>
</dbReference>
<dbReference type="SUPFAM" id="SSF161098">
    <property type="entry name" value="MetI-like"/>
    <property type="match status" value="1"/>
</dbReference>
<keyword evidence="6 7" id="KW-0472">Membrane</keyword>
<evidence type="ECO:0000256" key="5">
    <source>
        <dbReference type="ARBA" id="ARBA00022989"/>
    </source>
</evidence>
<evidence type="ECO:0000313" key="10">
    <source>
        <dbReference type="Proteomes" id="UP000284605"/>
    </source>
</evidence>
<accession>A0A418W9P2</accession>